<comment type="caution">
    <text evidence="1">The sequence shown here is derived from an EMBL/GenBank/DDBJ whole genome shotgun (WGS) entry which is preliminary data.</text>
</comment>
<dbReference type="Proteomes" id="UP000178796">
    <property type="component" value="Unassembled WGS sequence"/>
</dbReference>
<protein>
    <submittedName>
        <fullName evidence="1">Uncharacterized protein</fullName>
    </submittedName>
</protein>
<gene>
    <name evidence="1" type="ORF">A3E09_01245</name>
</gene>
<organism evidence="1 2">
    <name type="scientific">Candidatus Liptonbacteria bacterium RIFCSPHIGHO2_12_FULL_60_13</name>
    <dbReference type="NCBI Taxonomy" id="1798648"/>
    <lineage>
        <taxon>Bacteria</taxon>
        <taxon>Candidatus Liptoniibacteriota</taxon>
    </lineage>
</organism>
<evidence type="ECO:0000313" key="1">
    <source>
        <dbReference type="EMBL" id="OGZ00047.1"/>
    </source>
</evidence>
<accession>A0A1G2CFP5</accession>
<name>A0A1G2CFP5_9BACT</name>
<dbReference type="AlphaFoldDB" id="A0A1G2CFP5"/>
<dbReference type="EMBL" id="MHKY01000003">
    <property type="protein sequence ID" value="OGZ00047.1"/>
    <property type="molecule type" value="Genomic_DNA"/>
</dbReference>
<dbReference type="PROSITE" id="PS51257">
    <property type="entry name" value="PROKAR_LIPOPROTEIN"/>
    <property type="match status" value="1"/>
</dbReference>
<proteinExistence type="predicted"/>
<reference evidence="1 2" key="1">
    <citation type="journal article" date="2016" name="Nat. Commun.">
        <title>Thousands of microbial genomes shed light on interconnected biogeochemical processes in an aquifer system.</title>
        <authorList>
            <person name="Anantharaman K."/>
            <person name="Brown C.T."/>
            <person name="Hug L.A."/>
            <person name="Sharon I."/>
            <person name="Castelle C.J."/>
            <person name="Probst A.J."/>
            <person name="Thomas B.C."/>
            <person name="Singh A."/>
            <person name="Wilkins M.J."/>
            <person name="Karaoz U."/>
            <person name="Brodie E.L."/>
            <person name="Williams K.H."/>
            <person name="Hubbard S.S."/>
            <person name="Banfield J.F."/>
        </authorList>
    </citation>
    <scope>NUCLEOTIDE SEQUENCE [LARGE SCALE GENOMIC DNA]</scope>
</reference>
<sequence length="138" mass="14881">MKNLIRYGTRVHAIALGAFALILTTGCAYSIGPGAGVKVVSNIPYHTMYHTMTVKVVNATNYTVTLLDDSGENSQIVAPGQTAVHRFWNLDSRSARFSLVATATDTSGKIVGSAEKRLSVSGTSKQSDSWILRKTSFR</sequence>
<evidence type="ECO:0000313" key="2">
    <source>
        <dbReference type="Proteomes" id="UP000178796"/>
    </source>
</evidence>